<keyword evidence="1" id="KW-1133">Transmembrane helix</keyword>
<proteinExistence type="predicted"/>
<protein>
    <submittedName>
        <fullName evidence="2">Uncharacterized protein</fullName>
    </submittedName>
</protein>
<dbReference type="AlphaFoldDB" id="A0AAV0W228"/>
<dbReference type="EMBL" id="CARXXK010000001">
    <property type="protein sequence ID" value="CAI6349860.1"/>
    <property type="molecule type" value="Genomic_DNA"/>
</dbReference>
<organism evidence="2 3">
    <name type="scientific">Macrosiphum euphorbiae</name>
    <name type="common">potato aphid</name>
    <dbReference type="NCBI Taxonomy" id="13131"/>
    <lineage>
        <taxon>Eukaryota</taxon>
        <taxon>Metazoa</taxon>
        <taxon>Ecdysozoa</taxon>
        <taxon>Arthropoda</taxon>
        <taxon>Hexapoda</taxon>
        <taxon>Insecta</taxon>
        <taxon>Pterygota</taxon>
        <taxon>Neoptera</taxon>
        <taxon>Paraneoptera</taxon>
        <taxon>Hemiptera</taxon>
        <taxon>Sternorrhyncha</taxon>
        <taxon>Aphidomorpha</taxon>
        <taxon>Aphidoidea</taxon>
        <taxon>Aphididae</taxon>
        <taxon>Macrosiphini</taxon>
        <taxon>Macrosiphum</taxon>
    </lineage>
</organism>
<comment type="caution">
    <text evidence="2">The sequence shown here is derived from an EMBL/GenBank/DDBJ whole genome shotgun (WGS) entry which is preliminary data.</text>
</comment>
<feature type="transmembrane region" description="Helical" evidence="1">
    <location>
        <begin position="48"/>
        <end position="68"/>
    </location>
</feature>
<keyword evidence="1" id="KW-0812">Transmembrane</keyword>
<keyword evidence="3" id="KW-1185">Reference proteome</keyword>
<name>A0AAV0W228_9HEMI</name>
<gene>
    <name evidence="2" type="ORF">MEUPH1_LOCUS6380</name>
</gene>
<keyword evidence="1" id="KW-0472">Membrane</keyword>
<reference evidence="2 3" key="1">
    <citation type="submission" date="2023-01" db="EMBL/GenBank/DDBJ databases">
        <authorList>
            <person name="Whitehead M."/>
        </authorList>
    </citation>
    <scope>NUCLEOTIDE SEQUENCE [LARGE SCALE GENOMIC DNA]</scope>
</reference>
<sequence length="169" mass="18680">MKEIYSVFFYLSLSIALCSPNVSTFCGNDEQIEDLKTALIVHETSYTAMTTLAAIPLTAMALTFFQMMMAGNFAMRLNNAFDEMESALNEDHKDYEKCLEILEKTEIATTVIKSSSLGLSLASLIPGVGLVLLPPRIAASISVMILIRDGLNFWQKTGCQNATKRDCYL</sequence>
<evidence type="ECO:0000313" key="3">
    <source>
        <dbReference type="Proteomes" id="UP001160148"/>
    </source>
</evidence>
<evidence type="ECO:0000256" key="1">
    <source>
        <dbReference type="SAM" id="Phobius"/>
    </source>
</evidence>
<evidence type="ECO:0000313" key="2">
    <source>
        <dbReference type="EMBL" id="CAI6349860.1"/>
    </source>
</evidence>
<dbReference type="Proteomes" id="UP001160148">
    <property type="component" value="Unassembled WGS sequence"/>
</dbReference>
<accession>A0AAV0W228</accession>